<reference evidence="1 2" key="1">
    <citation type="submission" date="2019-01" db="EMBL/GenBank/DDBJ databases">
        <title>Genome sequences of Streptomyces and Rhizobium isolates collected from root and soil.</title>
        <authorList>
            <person name="Chhettri S."/>
            <person name="Sevigny J.L."/>
            <person name="Sen A."/>
            <person name="Ennis N."/>
            <person name="Tisa L."/>
        </authorList>
    </citation>
    <scope>NUCLEOTIDE SEQUENCE [LARGE SCALE GENOMIC DNA]</scope>
    <source>
        <strain evidence="1 2">San01</strain>
    </source>
</reference>
<proteinExistence type="predicted"/>
<dbReference type="Proteomes" id="UP000283128">
    <property type="component" value="Unassembled WGS sequence"/>
</dbReference>
<gene>
    <name evidence="1" type="ORF">EOT10_40985</name>
</gene>
<organism evidence="1 2">
    <name type="scientific">Streptomyces antnestii</name>
    <dbReference type="NCBI Taxonomy" id="2494256"/>
    <lineage>
        <taxon>Bacteria</taxon>
        <taxon>Bacillati</taxon>
        <taxon>Actinomycetota</taxon>
        <taxon>Actinomycetes</taxon>
        <taxon>Kitasatosporales</taxon>
        <taxon>Streptomycetaceae</taxon>
        <taxon>Streptomyces</taxon>
    </lineage>
</organism>
<comment type="caution">
    <text evidence="1">The sequence shown here is derived from an EMBL/GenBank/DDBJ whole genome shotgun (WGS) entry which is preliminary data.</text>
</comment>
<dbReference type="Gene3D" id="2.160.20.80">
    <property type="entry name" value="E3 ubiquitin-protein ligase SopA"/>
    <property type="match status" value="1"/>
</dbReference>
<dbReference type="SUPFAM" id="SSF141571">
    <property type="entry name" value="Pentapeptide repeat-like"/>
    <property type="match status" value="1"/>
</dbReference>
<dbReference type="InterPro" id="IPR051082">
    <property type="entry name" value="Pentapeptide-BTB/POZ_domain"/>
</dbReference>
<sequence length="103" mass="10634">DLTDAKLGGADLTSADLTDAKLGGADLTSADLTDAKLGGADLGGANLKDAVGLRLPAGAIWNRETRWPTNLATTVVEQSEELAPGVYRVRGEETPDRSGSVRV</sequence>
<name>A0A437NVD9_9ACTN</name>
<dbReference type="Pfam" id="PF00805">
    <property type="entry name" value="Pentapeptide"/>
    <property type="match status" value="1"/>
</dbReference>
<dbReference type="PANTHER" id="PTHR14136">
    <property type="entry name" value="BTB_POZ DOMAIN-CONTAINING PROTEIN KCTD9"/>
    <property type="match status" value="1"/>
</dbReference>
<dbReference type="OrthoDB" id="4256452at2"/>
<keyword evidence="2" id="KW-1185">Reference proteome</keyword>
<protein>
    <submittedName>
        <fullName evidence="1">Pentapeptide repeat-containing protein</fullName>
    </submittedName>
</protein>
<feature type="non-terminal residue" evidence="1">
    <location>
        <position position="1"/>
    </location>
</feature>
<dbReference type="PANTHER" id="PTHR14136:SF17">
    <property type="entry name" value="BTB_POZ DOMAIN-CONTAINING PROTEIN KCTD9"/>
    <property type="match status" value="1"/>
</dbReference>
<evidence type="ECO:0000313" key="1">
    <source>
        <dbReference type="EMBL" id="RVU13986.1"/>
    </source>
</evidence>
<accession>A0A437NVD9</accession>
<dbReference type="InterPro" id="IPR001646">
    <property type="entry name" value="5peptide_repeat"/>
</dbReference>
<evidence type="ECO:0000313" key="2">
    <source>
        <dbReference type="Proteomes" id="UP000283128"/>
    </source>
</evidence>
<dbReference type="AlphaFoldDB" id="A0A437NVD9"/>
<dbReference type="RefSeq" id="WP_146003162.1">
    <property type="nucleotide sequence ID" value="NZ_RZYA01000068.1"/>
</dbReference>
<dbReference type="EMBL" id="RZYA01000068">
    <property type="protein sequence ID" value="RVU13986.1"/>
    <property type="molecule type" value="Genomic_DNA"/>
</dbReference>